<comment type="caution">
    <text evidence="1">The sequence shown here is derived from an EMBL/GenBank/DDBJ whole genome shotgun (WGS) entry which is preliminary data.</text>
</comment>
<organism evidence="1 2">
    <name type="scientific">Symbiodinium microadriaticum</name>
    <name type="common">Dinoflagellate</name>
    <name type="synonym">Zooxanthella microadriatica</name>
    <dbReference type="NCBI Taxonomy" id="2951"/>
    <lineage>
        <taxon>Eukaryota</taxon>
        <taxon>Sar</taxon>
        <taxon>Alveolata</taxon>
        <taxon>Dinophyceae</taxon>
        <taxon>Suessiales</taxon>
        <taxon>Symbiodiniaceae</taxon>
        <taxon>Symbiodinium</taxon>
    </lineage>
</organism>
<dbReference type="EMBL" id="LSRX01000038">
    <property type="protein sequence ID" value="OLQ12812.1"/>
    <property type="molecule type" value="Genomic_DNA"/>
</dbReference>
<accession>A0A1Q9EZN9</accession>
<protein>
    <submittedName>
        <fullName evidence="1">Uncharacterized protein</fullName>
    </submittedName>
</protein>
<dbReference type="AlphaFoldDB" id="A0A1Q9EZN9"/>
<evidence type="ECO:0000313" key="1">
    <source>
        <dbReference type="EMBL" id="OLQ12812.1"/>
    </source>
</evidence>
<reference evidence="1 2" key="1">
    <citation type="submission" date="2016-02" db="EMBL/GenBank/DDBJ databases">
        <title>Genome analysis of coral dinoflagellate symbionts highlights evolutionary adaptations to a symbiotic lifestyle.</title>
        <authorList>
            <person name="Aranda M."/>
            <person name="Li Y."/>
            <person name="Liew Y.J."/>
            <person name="Baumgarten S."/>
            <person name="Simakov O."/>
            <person name="Wilson M."/>
            <person name="Piel J."/>
            <person name="Ashoor H."/>
            <person name="Bougouffa S."/>
            <person name="Bajic V.B."/>
            <person name="Ryu T."/>
            <person name="Ravasi T."/>
            <person name="Bayer T."/>
            <person name="Micklem G."/>
            <person name="Kim H."/>
            <person name="Bhak J."/>
            <person name="Lajeunesse T.C."/>
            <person name="Voolstra C.R."/>
        </authorList>
    </citation>
    <scope>NUCLEOTIDE SEQUENCE [LARGE SCALE GENOMIC DNA]</scope>
    <source>
        <strain evidence="1 2">CCMP2467</strain>
    </source>
</reference>
<dbReference type="Proteomes" id="UP000186817">
    <property type="component" value="Unassembled WGS sequence"/>
</dbReference>
<name>A0A1Q9EZN9_SYMMI</name>
<sequence length="251" mass="28562">MGTLELATQDVDDCEAIAKQISDELGFRCPCYLSDAVLEWVQDAKREARLYQRASGVFNCWKSGVAAAISTHQGEGAYDRLLPRVEASTGREEPLLDEGFISQAREERFLELWVQKLKQELKDIDARVLGKRQGSLDPDRAANLLVGRTRANTLKRCLTYYKHWRLWLGEAKLRMPRGRPADWVGYLLNRRDEPCGRTVPEALLKAIAWVENVAEFPLELRATLEEALREEGEFKGCARSPYCDVQPHVNV</sequence>
<gene>
    <name evidence="1" type="ORF">AK812_SmicGene3334</name>
</gene>
<evidence type="ECO:0000313" key="2">
    <source>
        <dbReference type="Proteomes" id="UP000186817"/>
    </source>
</evidence>
<keyword evidence="2" id="KW-1185">Reference proteome</keyword>
<proteinExistence type="predicted"/>